<sequence>MSLAPRKSRSEIPVEDREMDDVGEDMVETYQTLGRILEAILVEGKVERTPKIRELLNDHSTMVIHALGCRPRAN</sequence>
<name>A0A4Q2IVT2_9SPHN</name>
<gene>
    <name evidence="1" type="ORF">EO081_04045</name>
</gene>
<keyword evidence="2" id="KW-1185">Reference proteome</keyword>
<dbReference type="Proteomes" id="UP000292347">
    <property type="component" value="Unassembled WGS sequence"/>
</dbReference>
<comment type="caution">
    <text evidence="1">The sequence shown here is derived from an EMBL/GenBank/DDBJ whole genome shotgun (WGS) entry which is preliminary data.</text>
</comment>
<evidence type="ECO:0000313" key="1">
    <source>
        <dbReference type="EMBL" id="RXZ34839.1"/>
    </source>
</evidence>
<reference evidence="1 2" key="1">
    <citation type="submission" date="2019-01" db="EMBL/GenBank/DDBJ databases">
        <title>Sphingomonas mucosissima sp. nov. and Sphingomonas desiccabilis sp. nov., from biological soil crusts in the Colorado Plateau, USA.</title>
        <authorList>
            <person name="Zhu D."/>
        </authorList>
    </citation>
    <scope>NUCLEOTIDE SEQUENCE [LARGE SCALE GENOMIC DNA]</scope>
    <source>
        <strain evidence="1 2">CP1D</strain>
    </source>
</reference>
<organism evidence="1 2">
    <name type="scientific">Sphingomonas desiccabilis</name>
    <dbReference type="NCBI Taxonomy" id="429134"/>
    <lineage>
        <taxon>Bacteria</taxon>
        <taxon>Pseudomonadati</taxon>
        <taxon>Pseudomonadota</taxon>
        <taxon>Alphaproteobacteria</taxon>
        <taxon>Sphingomonadales</taxon>
        <taxon>Sphingomonadaceae</taxon>
        <taxon>Sphingomonas</taxon>
    </lineage>
</organism>
<accession>A0A4Q2IVT2</accession>
<evidence type="ECO:0000313" key="2">
    <source>
        <dbReference type="Proteomes" id="UP000292347"/>
    </source>
</evidence>
<dbReference type="AlphaFoldDB" id="A0A4Q2IVT2"/>
<protein>
    <submittedName>
        <fullName evidence="1">Uncharacterized protein</fullName>
    </submittedName>
</protein>
<proteinExistence type="predicted"/>
<dbReference type="RefSeq" id="WP_129340621.1">
    <property type="nucleotide sequence ID" value="NZ_JACIDD010000001.1"/>
</dbReference>
<dbReference type="EMBL" id="SDPT01000001">
    <property type="protein sequence ID" value="RXZ34839.1"/>
    <property type="molecule type" value="Genomic_DNA"/>
</dbReference>